<dbReference type="STRING" id="2025994.A0A2T3AEN8"/>
<name>A0A2T3AEN8_9PEZI</name>
<keyword evidence="3" id="KW-1185">Reference proteome</keyword>
<dbReference type="PANTHER" id="PTHR15682:SF2">
    <property type="entry name" value="UNHEALTHY RIBOSOME BIOGENESIS PROTEIN 2 HOMOLOG"/>
    <property type="match status" value="1"/>
</dbReference>
<evidence type="ECO:0000313" key="2">
    <source>
        <dbReference type="EMBL" id="PSR94202.1"/>
    </source>
</evidence>
<protein>
    <submittedName>
        <fullName evidence="2">Urb2/Npa2 family-domain-containing protein</fullName>
    </submittedName>
</protein>
<dbReference type="InterPro" id="IPR052609">
    <property type="entry name" value="Ribosome_Biogenesis_Reg"/>
</dbReference>
<accession>A0A2T3AEN8</accession>
<dbReference type="InParanoid" id="A0A2T3AEN8"/>
<evidence type="ECO:0000259" key="1">
    <source>
        <dbReference type="Pfam" id="PF10441"/>
    </source>
</evidence>
<gene>
    <name evidence="2" type="ORF">BD289DRAFT_385586</name>
</gene>
<dbReference type="PANTHER" id="PTHR15682">
    <property type="entry name" value="UNHEALTHY RIBOSOME BIOGENESIS PROTEIN 2 HOMOLOG"/>
    <property type="match status" value="1"/>
</dbReference>
<proteinExistence type="predicted"/>
<sequence>MASNDQNYALIRAVRSLDQSSAESIPDTLSNLWTLLSTSMSGPFQASEEIILRWLLKNMTGTAETAEPFRRYPLVWNIMACVFNRIPLISLAKSLADRRFVSTLQQTLKEISNPENNSIQAKDDLVDVEMTDADGSRTKRTSKKRKRTQDVSFELYSLKSSYGSLKSAEALFEALRVLLTRVESIDVAAPVKVQMGAEHVKSLFCAPIKEALDLLRPMLLIFDLSLQEEDAETFENQSTWPTVFASLWNLHLQSDSDAVEVAMSLYPTGSIVLAKMDRSRNLLLDPHVKATWTRDLRRFFIKSMILPSRAAFLNHKDIAIMKAAAEVTNFMATASYPVLYSLAVKAPHSVEDATSRREYDDWTQKIFEILEEPMRSADPIKRNQAIKVILAAAQRDKTSISLDSLRAVCVPNTTPSAKMDLDIIARVADLNIDAFLIGKEGNALLDNVLGQLTDIKNTDFDNTEESNATAFIVALAKGFSVGRDLSGFIKKWFGALVQCTKGDIEYLSIAKVWSSQVVNDVVTSLLQSSMNTRQLTALLSWLENEGANSEPRALLTILDAISQGLTEEEFIDAVDLRIYDMISKLKLKTLSDSDKARWWHIVETTVSVATSEEVAAIWTEIEADLKKTLKKADMESRATIAAFHCCSCFWLANYAGGPHETQAASMATSFIKKQGKGAQQTAGLQVLQAPRLIDLLAKSETGKKHLSKIITHMGATLASATEDVDSILYNEANLNNRVYSNGLVSYAMDTLSEQQEQGSKYDPERVLTALRILLDLPAESLTREHREQIMPKVQSLFADLPLQKPANLVALMEMSLSLMVNMMKRPTFYHGIKFGDLVTLGDTILGAFQLLQQDFLPLYHCLKLLEALASNTLKQMTSNIEQRERSYLEEAAQMATGWSDDSTNLQPHRYVLLKAVIVALESSKSKQLAADAVAAAALKKTLSLMAVSILTSQEMLEIESQAAWLEKGVSSWCMLVTLEQLDVVEPTVLRSVTQPTKAKLEIACATLRARGLRAGWRLQELLYRCSHDAVPEPLNIQASDVFTSRNTDDSVPLSIRSTTNDAHMYIDAVLGSMDEESRDFYVDSLEHKLLNDSDITGHLLALDRLIRAATDSPLQASLQRLDLSKLHSILASRVLNAQSSWHFSVIAQTIHMLLDKKANTMKQWNVELTLSTVSVLCAGGPASATEARGSLYAYELLAQLVEVIIKRHRLRLEGHFHLLITSLQSLLRLLISPMQSSSSVQSVSTSENQEKRAQLYSRLLTLVCEPSVASVTRGQQQGLDSATAAAKRSAGQHMYLILILYIKLQLEHAISSGVRAALEPGVYSILDITTQEGRRTLNEAVDGSGRAIFREMYRRYVKFGKWSGV</sequence>
<dbReference type="Proteomes" id="UP000241462">
    <property type="component" value="Unassembled WGS sequence"/>
</dbReference>
<dbReference type="EMBL" id="KZ678401">
    <property type="protein sequence ID" value="PSR94202.1"/>
    <property type="molecule type" value="Genomic_DNA"/>
</dbReference>
<dbReference type="OrthoDB" id="160374at2759"/>
<dbReference type="InterPro" id="IPR018849">
    <property type="entry name" value="Urb2/Npa2_C"/>
</dbReference>
<dbReference type="GO" id="GO:0005730">
    <property type="term" value="C:nucleolus"/>
    <property type="evidence" value="ECO:0007669"/>
    <property type="project" value="TreeGrafter"/>
</dbReference>
<evidence type="ECO:0000313" key="3">
    <source>
        <dbReference type="Proteomes" id="UP000241462"/>
    </source>
</evidence>
<dbReference type="GO" id="GO:0042254">
    <property type="term" value="P:ribosome biogenesis"/>
    <property type="evidence" value="ECO:0007669"/>
    <property type="project" value="TreeGrafter"/>
</dbReference>
<feature type="domain" description="Nucleolar 27S pre-rRNA processing Urb2/Npa2 C-terminal" evidence="1">
    <location>
        <begin position="1146"/>
        <end position="1364"/>
    </location>
</feature>
<organism evidence="2 3">
    <name type="scientific">Coniella lustricola</name>
    <dbReference type="NCBI Taxonomy" id="2025994"/>
    <lineage>
        <taxon>Eukaryota</taxon>
        <taxon>Fungi</taxon>
        <taxon>Dikarya</taxon>
        <taxon>Ascomycota</taxon>
        <taxon>Pezizomycotina</taxon>
        <taxon>Sordariomycetes</taxon>
        <taxon>Sordariomycetidae</taxon>
        <taxon>Diaporthales</taxon>
        <taxon>Schizoparmaceae</taxon>
        <taxon>Coniella</taxon>
    </lineage>
</organism>
<reference evidence="2 3" key="1">
    <citation type="journal article" date="2018" name="Mycol. Prog.">
        <title>Coniella lustricola, a new species from submerged detritus.</title>
        <authorList>
            <person name="Raudabaugh D.B."/>
            <person name="Iturriaga T."/>
            <person name="Carver A."/>
            <person name="Mondo S."/>
            <person name="Pangilinan J."/>
            <person name="Lipzen A."/>
            <person name="He G."/>
            <person name="Amirebrahimi M."/>
            <person name="Grigoriev I.V."/>
            <person name="Miller A.N."/>
        </authorList>
    </citation>
    <scope>NUCLEOTIDE SEQUENCE [LARGE SCALE GENOMIC DNA]</scope>
    <source>
        <strain evidence="2 3">B22-T-1</strain>
    </source>
</reference>
<dbReference type="Pfam" id="PF10441">
    <property type="entry name" value="Urb2"/>
    <property type="match status" value="1"/>
</dbReference>